<dbReference type="Proteomes" id="UP000245999">
    <property type="component" value="Chromosome"/>
</dbReference>
<name>A0A2Z3GFF7_9BACT</name>
<evidence type="ECO:0000256" key="1">
    <source>
        <dbReference type="ARBA" id="ARBA00022722"/>
    </source>
</evidence>
<keyword evidence="5" id="KW-1015">Disulfide bond</keyword>
<proteinExistence type="predicted"/>
<evidence type="ECO:0000256" key="6">
    <source>
        <dbReference type="ARBA" id="ARBA00023180"/>
    </source>
</evidence>
<dbReference type="OrthoDB" id="267579at2"/>
<dbReference type="PANTHER" id="PTHR33146">
    <property type="entry name" value="ENDONUCLEASE 4"/>
    <property type="match status" value="1"/>
</dbReference>
<evidence type="ECO:0000256" key="2">
    <source>
        <dbReference type="ARBA" id="ARBA00022723"/>
    </source>
</evidence>
<evidence type="ECO:0000313" key="8">
    <source>
        <dbReference type="Proteomes" id="UP000245999"/>
    </source>
</evidence>
<dbReference type="Pfam" id="PF02265">
    <property type="entry name" value="S1-P1_nuclease"/>
    <property type="match status" value="1"/>
</dbReference>
<sequence length="264" mass="30014">MTRFRFLPLLLLLLAPARLWAWGVEGHRAVGRLAEHHLTSQARRAVHELLGTETVTLVSTWADEVLYPPVPEFKGTSAWHYVNSPGGLGHDQYVQDLKAQTLPNAYRALLDNITILKDKARPRADRAVALKFVIHLVGDVHQPMHAGRLEDKGGNAIKLTYRGKETNLHSLWDSGLLDYQGLSYSEMGQQYDDVPKAQQRQWQRDDVAQWLWESYQLSEQIYAEAAQNPTGFDYRYYPAHGPQVQRRIQQAGLRLAAVLNDALK</sequence>
<dbReference type="EMBL" id="CP029145">
    <property type="protein sequence ID" value="AWM32459.1"/>
    <property type="molecule type" value="Genomic_DNA"/>
</dbReference>
<keyword evidence="3" id="KW-0255">Endonuclease</keyword>
<dbReference type="SUPFAM" id="SSF48537">
    <property type="entry name" value="Phospholipase C/P1 nuclease"/>
    <property type="match status" value="1"/>
</dbReference>
<dbReference type="CDD" id="cd11010">
    <property type="entry name" value="S1-P1_nuclease"/>
    <property type="match status" value="1"/>
</dbReference>
<reference evidence="8" key="1">
    <citation type="submission" date="2018-04" db="EMBL/GenBank/DDBJ databases">
        <title>Complete genome of Antarctic heterotrophic bacterium Hymenobacter nivis.</title>
        <authorList>
            <person name="Terashima M."/>
        </authorList>
    </citation>
    <scope>NUCLEOTIDE SEQUENCE [LARGE SCALE GENOMIC DNA]</scope>
    <source>
        <strain evidence="8">NBRC 111535</strain>
    </source>
</reference>
<dbReference type="AlphaFoldDB" id="A0A2Z3GFF7"/>
<dbReference type="KEGG" id="hnv:DDQ68_06440"/>
<evidence type="ECO:0000256" key="5">
    <source>
        <dbReference type="ARBA" id="ARBA00023157"/>
    </source>
</evidence>
<keyword evidence="4" id="KW-0378">Hydrolase</keyword>
<evidence type="ECO:0000256" key="4">
    <source>
        <dbReference type="ARBA" id="ARBA00022801"/>
    </source>
</evidence>
<dbReference type="RefSeq" id="WP_109655565.1">
    <property type="nucleotide sequence ID" value="NZ_CP029145.1"/>
</dbReference>
<keyword evidence="6" id="KW-0325">Glycoprotein</keyword>
<dbReference type="GO" id="GO:0003676">
    <property type="term" value="F:nucleic acid binding"/>
    <property type="evidence" value="ECO:0007669"/>
    <property type="project" value="InterPro"/>
</dbReference>
<dbReference type="GO" id="GO:0016788">
    <property type="term" value="F:hydrolase activity, acting on ester bonds"/>
    <property type="evidence" value="ECO:0007669"/>
    <property type="project" value="InterPro"/>
</dbReference>
<dbReference type="GO" id="GO:0046872">
    <property type="term" value="F:metal ion binding"/>
    <property type="evidence" value="ECO:0007669"/>
    <property type="project" value="UniProtKB-KW"/>
</dbReference>
<dbReference type="Gene3D" id="1.10.575.10">
    <property type="entry name" value="P1 Nuclease"/>
    <property type="match status" value="1"/>
</dbReference>
<organism evidence="7 8">
    <name type="scientific">Hymenobacter nivis</name>
    <dbReference type="NCBI Taxonomy" id="1850093"/>
    <lineage>
        <taxon>Bacteria</taxon>
        <taxon>Pseudomonadati</taxon>
        <taxon>Bacteroidota</taxon>
        <taxon>Cytophagia</taxon>
        <taxon>Cytophagales</taxon>
        <taxon>Hymenobacteraceae</taxon>
        <taxon>Hymenobacter</taxon>
    </lineage>
</organism>
<dbReference type="InterPro" id="IPR008947">
    <property type="entry name" value="PLipase_C/P1_nuclease_dom_sf"/>
</dbReference>
<keyword evidence="2" id="KW-0479">Metal-binding</keyword>
<dbReference type="PANTHER" id="PTHR33146:SF26">
    <property type="entry name" value="ENDONUCLEASE 4"/>
    <property type="match status" value="1"/>
</dbReference>
<gene>
    <name evidence="7" type="ORF">DDQ68_06440</name>
</gene>
<accession>A0A2Z3GFF7</accession>
<dbReference type="InterPro" id="IPR003154">
    <property type="entry name" value="S1/P1nuclease"/>
</dbReference>
<dbReference type="GO" id="GO:0006308">
    <property type="term" value="P:DNA catabolic process"/>
    <property type="evidence" value="ECO:0007669"/>
    <property type="project" value="InterPro"/>
</dbReference>
<keyword evidence="8" id="KW-1185">Reference proteome</keyword>
<keyword evidence="1" id="KW-0540">Nuclease</keyword>
<dbReference type="GO" id="GO:0004519">
    <property type="term" value="F:endonuclease activity"/>
    <property type="evidence" value="ECO:0007669"/>
    <property type="project" value="UniProtKB-KW"/>
</dbReference>
<protein>
    <submittedName>
        <fullName evidence="7">S1/P1 Nuclease</fullName>
    </submittedName>
</protein>
<evidence type="ECO:0000256" key="3">
    <source>
        <dbReference type="ARBA" id="ARBA00022759"/>
    </source>
</evidence>
<evidence type="ECO:0000313" key="7">
    <source>
        <dbReference type="EMBL" id="AWM32459.1"/>
    </source>
</evidence>